<sequence>MNNNVFVLQQVHLVLWLHFEQNEEKISINTGSSEQLNVSVIEAFDTVIQKMDGIIEGQESVDHVFKSGLMKDMIYFAKRAQVKDIKQSAADTFLNLTRSGVDDEYKEKMYDMGAIQAFARHLKNTNKEISSSFMTSIYNIVIAWKTKISSTTPNPAREKMERDSTVDNIMYNMLHNGQDDEDMRSMAAITIGWIYQAYPIPERFKYEVASQLKSICNSDKDHIAQNSISALGLLAESRDNHNLITSGNFIHKMIENIKHGRELILPNQLWFLAIMVKRGSQKTQDLIKKTLPKQRMKELVTHSNAYVVTHARTLVSWLADQASMLRLSQIKEETEFMNQEQRYEYLQQTRALSDINEILAKSLGSEDMNLDGARYLISELMEIILKINNEGADLIVQDGGYIRQMILIIDGLNVDKVPLEYISPIHEIVNLCSLQNRNNLFNLGLLKAMKRLLESHDTYLLQRTVFIIDWIVQSGSLQVQRGFENIYRAPLIADGTIKALFDLMETKEKQIDPEVLSWTALALGHLHKAVQLQSQGEDIGFQLRQLSKSNKTQHFRFDAIIALSGLAEVQGNHLMICVNDLPKKIVQSAIKDKEIEMLLEYLLPFFTNLFVASATTKDTISMIIREGVADFIVAFSAAASKGSVAMQQNMQQLREQMEKIQPIQGDGSNKAQNQTT</sequence>
<dbReference type="Gene3D" id="1.25.10.10">
    <property type="entry name" value="Leucine-rich Repeat Variant"/>
    <property type="match status" value="2"/>
</dbReference>
<dbReference type="AlphaFoldDB" id="A0A5J4WTU6"/>
<proteinExistence type="predicted"/>
<comment type="caution">
    <text evidence="1">The sequence shown here is derived from an EMBL/GenBank/DDBJ whole genome shotgun (WGS) entry which is preliminary data.</text>
</comment>
<dbReference type="InterPro" id="IPR011989">
    <property type="entry name" value="ARM-like"/>
</dbReference>
<protein>
    <submittedName>
        <fullName evidence="1">Uncharacterized protein</fullName>
    </submittedName>
</protein>
<organism evidence="1 2">
    <name type="scientific">Streblomastix strix</name>
    <dbReference type="NCBI Taxonomy" id="222440"/>
    <lineage>
        <taxon>Eukaryota</taxon>
        <taxon>Metamonada</taxon>
        <taxon>Preaxostyla</taxon>
        <taxon>Oxymonadida</taxon>
        <taxon>Streblomastigidae</taxon>
        <taxon>Streblomastix</taxon>
    </lineage>
</organism>
<evidence type="ECO:0000313" key="2">
    <source>
        <dbReference type="Proteomes" id="UP000324800"/>
    </source>
</evidence>
<gene>
    <name evidence="1" type="ORF">EZS28_006678</name>
</gene>
<reference evidence="1 2" key="1">
    <citation type="submission" date="2019-03" db="EMBL/GenBank/DDBJ databases">
        <title>Single cell metagenomics reveals metabolic interactions within the superorganism composed of flagellate Streblomastix strix and complex community of Bacteroidetes bacteria on its surface.</title>
        <authorList>
            <person name="Treitli S.C."/>
            <person name="Kolisko M."/>
            <person name="Husnik F."/>
            <person name="Keeling P."/>
            <person name="Hampl V."/>
        </authorList>
    </citation>
    <scope>NUCLEOTIDE SEQUENCE [LARGE SCALE GENOMIC DNA]</scope>
    <source>
        <strain evidence="1">ST1C</strain>
    </source>
</reference>
<accession>A0A5J4WTU6</accession>
<name>A0A5J4WTU6_9EUKA</name>
<dbReference type="Proteomes" id="UP000324800">
    <property type="component" value="Unassembled WGS sequence"/>
</dbReference>
<dbReference type="InterPro" id="IPR016024">
    <property type="entry name" value="ARM-type_fold"/>
</dbReference>
<dbReference type="EMBL" id="SNRW01001102">
    <property type="protein sequence ID" value="KAA6397795.1"/>
    <property type="molecule type" value="Genomic_DNA"/>
</dbReference>
<evidence type="ECO:0000313" key="1">
    <source>
        <dbReference type="EMBL" id="KAA6397795.1"/>
    </source>
</evidence>
<dbReference type="SUPFAM" id="SSF48371">
    <property type="entry name" value="ARM repeat"/>
    <property type="match status" value="2"/>
</dbReference>